<dbReference type="EMBL" id="QUSM01000002">
    <property type="protein sequence ID" value="RGD74900.1"/>
    <property type="molecule type" value="Genomic_DNA"/>
</dbReference>
<dbReference type="PANTHER" id="PTHR12818">
    <property type="entry name" value="TRNA (ADENINE(37)-N6)-METHYLTRANSFERASE"/>
    <property type="match status" value="1"/>
</dbReference>
<keyword evidence="4" id="KW-0808">Transferase</keyword>
<comment type="similarity">
    <text evidence="2">Belongs to the tRNA methyltransferase O family.</text>
</comment>
<evidence type="ECO:0000256" key="2">
    <source>
        <dbReference type="ARBA" id="ARBA00033753"/>
    </source>
</evidence>
<dbReference type="RefSeq" id="WP_007050519.1">
    <property type="nucleotide sequence ID" value="NZ_CABKNJ010000001.1"/>
</dbReference>
<evidence type="ECO:0000313" key="5">
    <source>
        <dbReference type="Proteomes" id="UP000261212"/>
    </source>
</evidence>
<proteinExistence type="inferred from homology"/>
<dbReference type="GO" id="GO:0008168">
    <property type="term" value="F:methyltransferase activity"/>
    <property type="evidence" value="ECO:0007669"/>
    <property type="project" value="UniProtKB-KW"/>
</dbReference>
<comment type="caution">
    <text evidence="4">The sequence shown here is derived from an EMBL/GenBank/DDBJ whole genome shotgun (WGS) entry which is preliminary data.</text>
</comment>
<dbReference type="GO" id="GO:0032259">
    <property type="term" value="P:methylation"/>
    <property type="evidence" value="ECO:0007669"/>
    <property type="project" value="UniProtKB-KW"/>
</dbReference>
<feature type="domain" description="TsaA-like" evidence="3">
    <location>
        <begin position="7"/>
        <end position="131"/>
    </location>
</feature>
<dbReference type="AlphaFoldDB" id="A0A3E3E035"/>
<gene>
    <name evidence="4" type="ORF">DW687_00810</name>
</gene>
<protein>
    <submittedName>
        <fullName evidence="4">tRNA (N6-threonylcarbamoyladenosine(37)-N6)-methyltransferase TrmO</fullName>
    </submittedName>
</protein>
<keyword evidence="4" id="KW-0489">Methyltransferase</keyword>
<dbReference type="Pfam" id="PF01980">
    <property type="entry name" value="TrmO_N"/>
    <property type="match status" value="1"/>
</dbReference>
<dbReference type="InterPro" id="IPR040372">
    <property type="entry name" value="YaeB-like"/>
</dbReference>
<dbReference type="PROSITE" id="PS51668">
    <property type="entry name" value="TSAA_2"/>
    <property type="match status" value="1"/>
</dbReference>
<reference evidence="4 5" key="1">
    <citation type="submission" date="2018-08" db="EMBL/GenBank/DDBJ databases">
        <title>A genome reference for cultivated species of the human gut microbiota.</title>
        <authorList>
            <person name="Zou Y."/>
            <person name="Xue W."/>
            <person name="Luo G."/>
        </authorList>
    </citation>
    <scope>NUCLEOTIDE SEQUENCE [LARGE SCALE GENOMIC DNA]</scope>
    <source>
        <strain evidence="4 5">AM25-6</strain>
    </source>
</reference>
<evidence type="ECO:0000256" key="1">
    <source>
        <dbReference type="ARBA" id="ARBA00022691"/>
    </source>
</evidence>
<dbReference type="GeneID" id="98000810"/>
<dbReference type="PANTHER" id="PTHR12818:SF0">
    <property type="entry name" value="TRNA (ADENINE(37)-N6)-METHYLTRANSFERASE"/>
    <property type="match status" value="1"/>
</dbReference>
<evidence type="ECO:0000313" key="4">
    <source>
        <dbReference type="EMBL" id="RGD74900.1"/>
    </source>
</evidence>
<accession>A0A3E3E035</accession>
<dbReference type="SUPFAM" id="SSF118196">
    <property type="entry name" value="YaeB-like"/>
    <property type="match status" value="1"/>
</dbReference>
<organism evidence="4 5">
    <name type="scientific">Anaerofustis stercorihominis</name>
    <dbReference type="NCBI Taxonomy" id="214853"/>
    <lineage>
        <taxon>Bacteria</taxon>
        <taxon>Bacillati</taxon>
        <taxon>Bacillota</taxon>
        <taxon>Clostridia</taxon>
        <taxon>Eubacteriales</taxon>
        <taxon>Eubacteriaceae</taxon>
        <taxon>Anaerofustis</taxon>
    </lineage>
</organism>
<dbReference type="InterPro" id="IPR023370">
    <property type="entry name" value="TrmO-like_N"/>
</dbReference>
<dbReference type="Gene3D" id="2.40.30.70">
    <property type="entry name" value="YaeB-like"/>
    <property type="match status" value="1"/>
</dbReference>
<keyword evidence="1" id="KW-0949">S-adenosyl-L-methionine</keyword>
<dbReference type="InterPro" id="IPR036413">
    <property type="entry name" value="YaeB-like_sf"/>
</dbReference>
<name>A0A3E3E035_9FIRM</name>
<dbReference type="CDD" id="cd09281">
    <property type="entry name" value="UPF0066"/>
    <property type="match status" value="1"/>
</dbReference>
<dbReference type="InterPro" id="IPR036414">
    <property type="entry name" value="YaeB_N_sf"/>
</dbReference>
<evidence type="ECO:0000259" key="3">
    <source>
        <dbReference type="PROSITE" id="PS51668"/>
    </source>
</evidence>
<sequence length="159" mass="18640">MNKNLTVNPIGKIEVNNDIIYIRLDKEYISGLKELSDFSHAEIIWWFSESDKEEYRNIIEVESPYKNSPEIMGTFATRSPFRPNPIALSVIDIADIDLNEGIIKTYYIDAYNNSPILDIKPYTPSLDRVKNPIVPYWCKHWPKSIEESADFNWENEFNF</sequence>
<dbReference type="Proteomes" id="UP000261212">
    <property type="component" value="Unassembled WGS sequence"/>
</dbReference>